<dbReference type="Pfam" id="PF00512">
    <property type="entry name" value="HisKA"/>
    <property type="match status" value="1"/>
</dbReference>
<dbReference type="PANTHER" id="PTHR43047:SF72">
    <property type="entry name" value="OSMOSENSING HISTIDINE PROTEIN KINASE SLN1"/>
    <property type="match status" value="1"/>
</dbReference>
<reference evidence="13" key="1">
    <citation type="journal article" date="2014" name="Int. J. Syst. Evol. Microbiol.">
        <title>Complete genome sequence of Corynebacterium casei LMG S-19264T (=DSM 44701T), isolated from a smear-ripened cheese.</title>
        <authorList>
            <consortium name="US DOE Joint Genome Institute (JGI-PGF)"/>
            <person name="Walter F."/>
            <person name="Albersmeier A."/>
            <person name="Kalinowski J."/>
            <person name="Ruckert C."/>
        </authorList>
    </citation>
    <scope>NUCLEOTIDE SEQUENCE</scope>
    <source>
        <strain evidence="13">CGMCC 1.15178</strain>
    </source>
</reference>
<dbReference type="InterPro" id="IPR004358">
    <property type="entry name" value="Sig_transdc_His_kin-like_C"/>
</dbReference>
<evidence type="ECO:0000313" key="13">
    <source>
        <dbReference type="EMBL" id="GGD89086.1"/>
    </source>
</evidence>
<keyword evidence="5" id="KW-0547">Nucleotide-binding</keyword>
<keyword evidence="6" id="KW-0418">Kinase</keyword>
<feature type="domain" description="Histidine kinase" evidence="11">
    <location>
        <begin position="910"/>
        <end position="1007"/>
    </location>
</feature>
<dbReference type="InterPro" id="IPR011006">
    <property type="entry name" value="CheY-like_superfamily"/>
</dbReference>
<keyword evidence="3 9" id="KW-0597">Phosphoprotein</keyword>
<dbReference type="SMART" id="SM00387">
    <property type="entry name" value="HATPase_c"/>
    <property type="match status" value="2"/>
</dbReference>
<dbReference type="SUPFAM" id="SSF52172">
    <property type="entry name" value="CheY-like"/>
    <property type="match status" value="1"/>
</dbReference>
<dbReference type="SMART" id="SM00448">
    <property type="entry name" value="REC"/>
    <property type="match status" value="1"/>
</dbReference>
<feature type="transmembrane region" description="Helical" evidence="10">
    <location>
        <begin position="231"/>
        <end position="256"/>
    </location>
</feature>
<feature type="transmembrane region" description="Helical" evidence="10">
    <location>
        <begin position="295"/>
        <end position="313"/>
    </location>
</feature>
<dbReference type="SUPFAM" id="SSF55874">
    <property type="entry name" value="ATPase domain of HSP90 chaperone/DNA topoisomerase II/histidine kinase"/>
    <property type="match status" value="2"/>
</dbReference>
<evidence type="ECO:0000256" key="6">
    <source>
        <dbReference type="ARBA" id="ARBA00022777"/>
    </source>
</evidence>
<evidence type="ECO:0000256" key="3">
    <source>
        <dbReference type="ARBA" id="ARBA00022553"/>
    </source>
</evidence>
<dbReference type="InterPro" id="IPR011623">
    <property type="entry name" value="7TMR_DISM_rcpt_extracell_dom1"/>
</dbReference>
<feature type="modified residue" description="4-aspartylphosphate" evidence="9">
    <location>
        <position position="733"/>
    </location>
</feature>
<dbReference type="PROSITE" id="PS50110">
    <property type="entry name" value="RESPONSE_REGULATORY"/>
    <property type="match status" value="1"/>
</dbReference>
<feature type="transmembrane region" description="Helical" evidence="10">
    <location>
        <begin position="353"/>
        <end position="374"/>
    </location>
</feature>
<dbReference type="GO" id="GO:0009927">
    <property type="term" value="F:histidine phosphotransfer kinase activity"/>
    <property type="evidence" value="ECO:0007669"/>
    <property type="project" value="TreeGrafter"/>
</dbReference>
<evidence type="ECO:0000313" key="14">
    <source>
        <dbReference type="Proteomes" id="UP000612456"/>
    </source>
</evidence>
<keyword evidence="10" id="KW-0812">Transmembrane</keyword>
<organism evidence="13 14">
    <name type="scientific">Paenibacillus nasutitermitis</name>
    <dbReference type="NCBI Taxonomy" id="1652958"/>
    <lineage>
        <taxon>Bacteria</taxon>
        <taxon>Bacillati</taxon>
        <taxon>Bacillota</taxon>
        <taxon>Bacilli</taxon>
        <taxon>Bacillales</taxon>
        <taxon>Paenibacillaceae</taxon>
        <taxon>Paenibacillus</taxon>
    </lineage>
</organism>
<dbReference type="RefSeq" id="WP_229750564.1">
    <property type="nucleotide sequence ID" value="NZ_BMHP01000004.1"/>
</dbReference>
<dbReference type="Pfam" id="PF07695">
    <property type="entry name" value="7TMR-DISM_7TM"/>
    <property type="match status" value="1"/>
</dbReference>
<evidence type="ECO:0000256" key="8">
    <source>
        <dbReference type="ARBA" id="ARBA00023012"/>
    </source>
</evidence>
<feature type="domain" description="Histidine kinase" evidence="11">
    <location>
        <begin position="428"/>
        <end position="646"/>
    </location>
</feature>
<dbReference type="SMART" id="SM00388">
    <property type="entry name" value="HisKA"/>
    <property type="match status" value="1"/>
</dbReference>
<dbReference type="InterPro" id="IPR005467">
    <property type="entry name" value="His_kinase_dom"/>
</dbReference>
<keyword evidence="7" id="KW-0067">ATP-binding</keyword>
<dbReference type="CDD" id="cd00082">
    <property type="entry name" value="HisKA"/>
    <property type="match status" value="1"/>
</dbReference>
<dbReference type="InterPro" id="IPR003594">
    <property type="entry name" value="HATPase_dom"/>
</dbReference>
<dbReference type="GO" id="GO:0005886">
    <property type="term" value="C:plasma membrane"/>
    <property type="evidence" value="ECO:0007669"/>
    <property type="project" value="TreeGrafter"/>
</dbReference>
<keyword evidence="10" id="KW-1133">Transmembrane helix</keyword>
<dbReference type="Proteomes" id="UP000612456">
    <property type="component" value="Unassembled WGS sequence"/>
</dbReference>
<evidence type="ECO:0000259" key="12">
    <source>
        <dbReference type="PROSITE" id="PS50110"/>
    </source>
</evidence>
<dbReference type="InterPro" id="IPR001789">
    <property type="entry name" value="Sig_transdc_resp-reg_receiver"/>
</dbReference>
<dbReference type="Pfam" id="PF02518">
    <property type="entry name" value="HATPase_c"/>
    <property type="match status" value="2"/>
</dbReference>
<feature type="transmembrane region" description="Helical" evidence="10">
    <location>
        <begin position="319"/>
        <end position="341"/>
    </location>
</feature>
<dbReference type="EC" id="2.7.13.3" evidence="2"/>
<sequence length="1010" mass="112652">MTRQQSTLLLMNGIFTALMLVLILSWLTPQADYPEARQGVLNAKGWDFARQGPIPLSGEWEFYEGKLLGPEAFGSDRSPGVPTYIKVPGSFARDGGADFGTYRLKVGVSASDLYSIRAKKVRLSSHVYVNGEDLGGNGRSSRSAADFIPSNLPFLGTVSAAVGSVEILIQVASFDNLAGGLVQVPEFGRAEDILEQRDHARLSDMILVTALLVFGLYYAGMFRHWRREPHLMYFSLFCLTLGVFFSIDNEILLAAMFPSLPFLWLQKLLWILPTICFFFFMLYIYQYIGKMGNRLVKFTTMLMCAYMLLILFMPNRYYGNIFGINALLPTFYFATIFTVIIKSRRRGIQGTGFLLLGVFSLLTMWIYAQLRYLFALDTPYYMVFSPLMIVISQALLMTDRLHDAYMKNEKLNKQLIAYDRQKDEFLAKTSHELRTPLHGIINLSQMLLDDGDRPLHPAHRDNILLLHQVGRRLAGLVHDILDMNKIRYGQLSIHYNPVDIGMSVRFVIETLSLVKDKPNVRLVNGIPGGLPYVWADENRIRQILHNLMENAIKFTSHGTVSVSAAVRGREIAVSVTDTGSGIPPDMLETLFRPFSSWGEEGEGWRSGLGLGLSISRKLVELQNGRMEVDTKVGGGSTFTFTLPIAADMDVVYKDEAAAAAVPERKVEPHAESARESNRMGGCHLLIVDDELSNRKILTDTAEALKYGYTAVASGEEALAALRRSQRPDVVLLDVMMPGVSGLDVCREIRKLHSLAEMPVLMLTASGQTGDLIAAFAAGANDILQKPFELAELRARLHSLLAMKVSSANAVQREMDYLQAQITPHFLYNSLNALIGLSYKDTDKLRDTIEHLSTYLRAKFTFVFDSELVTFGRELELVKAYLAIEQLRFGERLQVSYRIEDNFDCLLPPLILQPIVENAVRHGVGPKSGMGVVEIAARLIDGGAEITVTDDGMGIDGERLQALEEGKAGGVGIDNVNRRLLMLYGRKLEIQSETGAGTRVRLYLTEEDHND</sequence>
<comment type="caution">
    <text evidence="13">The sequence shown here is derived from an EMBL/GenBank/DDBJ whole genome shotgun (WGS) entry which is preliminary data.</text>
</comment>
<dbReference type="EMBL" id="BMHP01000004">
    <property type="protein sequence ID" value="GGD89086.1"/>
    <property type="molecule type" value="Genomic_DNA"/>
</dbReference>
<keyword evidence="8" id="KW-0902">Two-component regulatory system</keyword>
<keyword evidence="4" id="KW-0808">Transferase</keyword>
<proteinExistence type="predicted"/>
<evidence type="ECO:0000256" key="1">
    <source>
        <dbReference type="ARBA" id="ARBA00000085"/>
    </source>
</evidence>
<dbReference type="PRINTS" id="PR00344">
    <property type="entry name" value="BCTRLSENSOR"/>
</dbReference>
<dbReference type="InterPro" id="IPR036890">
    <property type="entry name" value="HATPase_C_sf"/>
</dbReference>
<evidence type="ECO:0000256" key="9">
    <source>
        <dbReference type="PROSITE-ProRule" id="PRU00169"/>
    </source>
</evidence>
<feature type="domain" description="Response regulatory" evidence="12">
    <location>
        <begin position="683"/>
        <end position="800"/>
    </location>
</feature>
<evidence type="ECO:0000256" key="4">
    <source>
        <dbReference type="ARBA" id="ARBA00022679"/>
    </source>
</evidence>
<name>A0A916ZD00_9BACL</name>
<feature type="transmembrane region" description="Helical" evidence="10">
    <location>
        <begin position="268"/>
        <end position="288"/>
    </location>
</feature>
<protein>
    <recommendedName>
        <fullName evidence="2">histidine kinase</fullName>
        <ecNumber evidence="2">2.7.13.3</ecNumber>
    </recommendedName>
</protein>
<dbReference type="InterPro" id="IPR003661">
    <property type="entry name" value="HisK_dim/P_dom"/>
</dbReference>
<keyword evidence="10" id="KW-0472">Membrane</keyword>
<dbReference type="Gene3D" id="1.10.287.130">
    <property type="match status" value="1"/>
</dbReference>
<gene>
    <name evidence="13" type="ORF">GCM10010911_54600</name>
</gene>
<feature type="transmembrane region" description="Helical" evidence="10">
    <location>
        <begin position="7"/>
        <end position="27"/>
    </location>
</feature>
<dbReference type="GO" id="GO:0000155">
    <property type="term" value="F:phosphorelay sensor kinase activity"/>
    <property type="evidence" value="ECO:0007669"/>
    <property type="project" value="InterPro"/>
</dbReference>
<keyword evidence="14" id="KW-1185">Reference proteome</keyword>
<dbReference type="SUPFAM" id="SSF47384">
    <property type="entry name" value="Homodimeric domain of signal transducing histidine kinase"/>
    <property type="match status" value="1"/>
</dbReference>
<evidence type="ECO:0000256" key="7">
    <source>
        <dbReference type="ARBA" id="ARBA00022840"/>
    </source>
</evidence>
<dbReference type="Pfam" id="PF00072">
    <property type="entry name" value="Response_reg"/>
    <property type="match status" value="1"/>
</dbReference>
<comment type="catalytic activity">
    <reaction evidence="1">
        <text>ATP + protein L-histidine = ADP + protein N-phospho-L-histidine.</text>
        <dbReference type="EC" id="2.7.13.3"/>
    </reaction>
</comment>
<evidence type="ECO:0000259" key="11">
    <source>
        <dbReference type="PROSITE" id="PS50109"/>
    </source>
</evidence>
<dbReference type="GO" id="GO:0005524">
    <property type="term" value="F:ATP binding"/>
    <property type="evidence" value="ECO:0007669"/>
    <property type="project" value="UniProtKB-KW"/>
</dbReference>
<dbReference type="PROSITE" id="PS50109">
    <property type="entry name" value="HIS_KIN"/>
    <property type="match status" value="2"/>
</dbReference>
<dbReference type="Pfam" id="PF06580">
    <property type="entry name" value="His_kinase"/>
    <property type="match status" value="1"/>
</dbReference>
<reference evidence="13" key="2">
    <citation type="submission" date="2020-09" db="EMBL/GenBank/DDBJ databases">
        <authorList>
            <person name="Sun Q."/>
            <person name="Zhou Y."/>
        </authorList>
    </citation>
    <scope>NUCLEOTIDE SEQUENCE</scope>
    <source>
        <strain evidence="13">CGMCC 1.15178</strain>
    </source>
</reference>
<evidence type="ECO:0000256" key="2">
    <source>
        <dbReference type="ARBA" id="ARBA00012438"/>
    </source>
</evidence>
<dbReference type="Gene3D" id="3.40.50.2300">
    <property type="match status" value="1"/>
</dbReference>
<dbReference type="Gene3D" id="3.30.565.10">
    <property type="entry name" value="Histidine kinase-like ATPase, C-terminal domain"/>
    <property type="match status" value="2"/>
</dbReference>
<evidence type="ECO:0000256" key="10">
    <source>
        <dbReference type="SAM" id="Phobius"/>
    </source>
</evidence>
<feature type="transmembrane region" description="Helical" evidence="10">
    <location>
        <begin position="202"/>
        <end position="219"/>
    </location>
</feature>
<accession>A0A916ZD00</accession>
<dbReference type="AlphaFoldDB" id="A0A916ZD00"/>
<dbReference type="InterPro" id="IPR010559">
    <property type="entry name" value="Sig_transdc_His_kin_internal"/>
</dbReference>
<dbReference type="InterPro" id="IPR036097">
    <property type="entry name" value="HisK_dim/P_sf"/>
</dbReference>
<evidence type="ECO:0000256" key="5">
    <source>
        <dbReference type="ARBA" id="ARBA00022741"/>
    </source>
</evidence>
<dbReference type="PANTHER" id="PTHR43047">
    <property type="entry name" value="TWO-COMPONENT HISTIDINE PROTEIN KINASE"/>
    <property type="match status" value="1"/>
</dbReference>